<reference evidence="4 5" key="1">
    <citation type="submission" date="2018-08" db="EMBL/GenBank/DDBJ databases">
        <title>A genome reference for cultivated species of the human gut microbiota.</title>
        <authorList>
            <person name="Zou Y."/>
            <person name="Xue W."/>
            <person name="Luo G."/>
        </authorList>
    </citation>
    <scope>NUCLEOTIDE SEQUENCE [LARGE SCALE GENOMIC DNA]</scope>
    <source>
        <strain evidence="4 5">AM31-16AC</strain>
    </source>
</reference>
<dbReference type="Proteomes" id="UP000284689">
    <property type="component" value="Unassembled WGS sequence"/>
</dbReference>
<sequence length="400" mass="45337">MSREDINELIAKYTAGQITTEQYRKLREEINHRSEEELLSMLQQEWEKSLLLKDDLVTSDLSELLFSIRKQTAPLEQVASPRRKIVHRRHLLLYWSASAAVAAILLFLFMTVDWRMKDDRLEEIAFTLKEVSDETEEIQLIFSDDKTVTVDKGAIVAYNTNGVVSINEQQVDNGQVNEDKSDGYNRLIVPKGKYTRLVLSDGTQMYVNAGTKVVYPRVFSKKSREIYVEGEVFLNVTPDKRVPFIVQTSGFDVQVLGTAFDINAYSDTSDDAEVVLLHGKVNIKSRSGKELILTPDNKATILSNGLIRKSHVNAEEYILWTKGILSLNNEPLRVILAKLSRYYGVSIHCSEEISQVIMSGKIDLECGIHEALERLSSTGGFTSVKQNNIYILKPLEEIVQ</sequence>
<comment type="caution">
    <text evidence="4">The sequence shown here is derived from an EMBL/GenBank/DDBJ whole genome shotgun (WGS) entry which is preliminary data.</text>
</comment>
<protein>
    <submittedName>
        <fullName evidence="4">DUF4974 domain-containing protein</fullName>
    </submittedName>
</protein>
<dbReference type="InterPro" id="IPR012373">
    <property type="entry name" value="Ferrdict_sens_TM"/>
</dbReference>
<dbReference type="PANTHER" id="PTHR30273">
    <property type="entry name" value="PERIPLASMIC SIGNAL SENSOR AND SIGMA FACTOR ACTIVATOR FECR-RELATED"/>
    <property type="match status" value="1"/>
</dbReference>
<evidence type="ECO:0000259" key="2">
    <source>
        <dbReference type="Pfam" id="PF04773"/>
    </source>
</evidence>
<dbReference type="Pfam" id="PF04773">
    <property type="entry name" value="FecR"/>
    <property type="match status" value="1"/>
</dbReference>
<keyword evidence="1" id="KW-0812">Transmembrane</keyword>
<proteinExistence type="predicted"/>
<keyword evidence="1" id="KW-1133">Transmembrane helix</keyword>
<dbReference type="InterPro" id="IPR032508">
    <property type="entry name" value="FecR_C"/>
</dbReference>
<dbReference type="InterPro" id="IPR006860">
    <property type="entry name" value="FecR"/>
</dbReference>
<gene>
    <name evidence="4" type="ORF">DW794_01935</name>
</gene>
<dbReference type="EMBL" id="QSJD01000002">
    <property type="protein sequence ID" value="RHD53304.1"/>
    <property type="molecule type" value="Genomic_DNA"/>
</dbReference>
<feature type="transmembrane region" description="Helical" evidence="1">
    <location>
        <begin position="91"/>
        <end position="112"/>
    </location>
</feature>
<name>A0A414FRJ7_9BACE</name>
<evidence type="ECO:0000313" key="4">
    <source>
        <dbReference type="EMBL" id="RHD53304.1"/>
    </source>
</evidence>
<dbReference type="Pfam" id="PF16344">
    <property type="entry name" value="FecR_C"/>
    <property type="match status" value="1"/>
</dbReference>
<dbReference type="GO" id="GO:0016989">
    <property type="term" value="F:sigma factor antagonist activity"/>
    <property type="evidence" value="ECO:0007669"/>
    <property type="project" value="TreeGrafter"/>
</dbReference>
<organism evidence="4 5">
    <name type="scientific">Bacteroides caccae</name>
    <dbReference type="NCBI Taxonomy" id="47678"/>
    <lineage>
        <taxon>Bacteria</taxon>
        <taxon>Pseudomonadati</taxon>
        <taxon>Bacteroidota</taxon>
        <taxon>Bacteroidia</taxon>
        <taxon>Bacteroidales</taxon>
        <taxon>Bacteroidaceae</taxon>
        <taxon>Bacteroides</taxon>
    </lineage>
</organism>
<keyword evidence="1" id="KW-0472">Membrane</keyword>
<evidence type="ECO:0000259" key="3">
    <source>
        <dbReference type="Pfam" id="PF16344"/>
    </source>
</evidence>
<accession>A0A414FRJ7</accession>
<evidence type="ECO:0000313" key="5">
    <source>
        <dbReference type="Proteomes" id="UP000284689"/>
    </source>
</evidence>
<dbReference type="Gene3D" id="2.60.120.1440">
    <property type="match status" value="1"/>
</dbReference>
<dbReference type="PANTHER" id="PTHR30273:SF2">
    <property type="entry name" value="PROTEIN FECR"/>
    <property type="match status" value="1"/>
</dbReference>
<dbReference type="AlphaFoldDB" id="A0A414FRJ7"/>
<evidence type="ECO:0000256" key="1">
    <source>
        <dbReference type="SAM" id="Phobius"/>
    </source>
</evidence>
<dbReference type="RefSeq" id="WP_122264123.1">
    <property type="nucleotide sequence ID" value="NZ_CAXSUM010000004.1"/>
</dbReference>
<feature type="domain" description="Protein FecR C-terminal" evidence="3">
    <location>
        <begin position="325"/>
        <end position="391"/>
    </location>
</feature>
<feature type="domain" description="FecR protein" evidence="2">
    <location>
        <begin position="189"/>
        <end position="282"/>
    </location>
</feature>
<dbReference type="Gene3D" id="3.55.50.30">
    <property type="match status" value="1"/>
</dbReference>